<proteinExistence type="predicted"/>
<keyword evidence="1" id="KW-0732">Signal</keyword>
<accession>A0A9D2BEU8</accession>
<dbReference type="Gene3D" id="2.160.20.120">
    <property type="match status" value="1"/>
</dbReference>
<dbReference type="AlphaFoldDB" id="A0A9D2BEU8"/>
<comment type="caution">
    <text evidence="3">The sequence shown here is derived from an EMBL/GenBank/DDBJ whole genome shotgun (WGS) entry which is preliminary data.</text>
</comment>
<evidence type="ECO:0000313" key="4">
    <source>
        <dbReference type="Proteomes" id="UP000886740"/>
    </source>
</evidence>
<feature type="chain" id="PRO_5038647484" evidence="1">
    <location>
        <begin position="24"/>
        <end position="263"/>
    </location>
</feature>
<feature type="domain" description="Putative auto-transporter adhesin head GIN" evidence="2">
    <location>
        <begin position="42"/>
        <end position="245"/>
    </location>
</feature>
<dbReference type="PANTHER" id="PTHR39200">
    <property type="entry name" value="HYPOTHETICAL EXPORTED PROTEIN"/>
    <property type="match status" value="1"/>
</dbReference>
<protein>
    <submittedName>
        <fullName evidence="3">DUF2807 domain-containing protein</fullName>
    </submittedName>
</protein>
<dbReference type="Proteomes" id="UP000886740">
    <property type="component" value="Unassembled WGS sequence"/>
</dbReference>
<organism evidence="3 4">
    <name type="scientific">Candidatus Parabacteroides intestinipullorum</name>
    <dbReference type="NCBI Taxonomy" id="2838723"/>
    <lineage>
        <taxon>Bacteria</taxon>
        <taxon>Pseudomonadati</taxon>
        <taxon>Bacteroidota</taxon>
        <taxon>Bacteroidia</taxon>
        <taxon>Bacteroidales</taxon>
        <taxon>Tannerellaceae</taxon>
        <taxon>Parabacteroides</taxon>
    </lineage>
</organism>
<dbReference type="PANTHER" id="PTHR39200:SF1">
    <property type="entry name" value="AUTO-TRANSPORTER ADHESIN HEAD GIN DOMAIN-CONTAINING PROTEIN-RELATED"/>
    <property type="match status" value="1"/>
</dbReference>
<gene>
    <name evidence="3" type="ORF">H9977_00180</name>
</gene>
<reference evidence="3" key="1">
    <citation type="journal article" date="2021" name="PeerJ">
        <title>Extensive microbial diversity within the chicken gut microbiome revealed by metagenomics and culture.</title>
        <authorList>
            <person name="Gilroy R."/>
            <person name="Ravi A."/>
            <person name="Getino M."/>
            <person name="Pursley I."/>
            <person name="Horton D.L."/>
            <person name="Alikhan N.F."/>
            <person name="Baker D."/>
            <person name="Gharbi K."/>
            <person name="Hall N."/>
            <person name="Watson M."/>
            <person name="Adriaenssens E.M."/>
            <person name="Foster-Nyarko E."/>
            <person name="Jarju S."/>
            <person name="Secka A."/>
            <person name="Antonio M."/>
            <person name="Oren A."/>
            <person name="Chaudhuri R.R."/>
            <person name="La Ragione R."/>
            <person name="Hildebrand F."/>
            <person name="Pallen M.J."/>
        </authorList>
    </citation>
    <scope>NUCLEOTIDE SEQUENCE</scope>
    <source>
        <strain evidence="3">ChiGjej6B6-14162</strain>
    </source>
</reference>
<evidence type="ECO:0000256" key="1">
    <source>
        <dbReference type="SAM" id="SignalP"/>
    </source>
</evidence>
<name>A0A9D2BEU8_9BACT</name>
<reference evidence="3" key="2">
    <citation type="submission" date="2021-04" db="EMBL/GenBank/DDBJ databases">
        <authorList>
            <person name="Gilroy R."/>
        </authorList>
    </citation>
    <scope>NUCLEOTIDE SEQUENCE</scope>
    <source>
        <strain evidence="3">ChiGjej6B6-14162</strain>
    </source>
</reference>
<dbReference type="InterPro" id="IPR021255">
    <property type="entry name" value="DUF2807"/>
</dbReference>
<dbReference type="EMBL" id="DXEL01000003">
    <property type="protein sequence ID" value="HIX73468.1"/>
    <property type="molecule type" value="Genomic_DNA"/>
</dbReference>
<evidence type="ECO:0000259" key="2">
    <source>
        <dbReference type="Pfam" id="PF10988"/>
    </source>
</evidence>
<dbReference type="Pfam" id="PF10988">
    <property type="entry name" value="DUF2807"/>
    <property type="match status" value="1"/>
</dbReference>
<evidence type="ECO:0000313" key="3">
    <source>
        <dbReference type="EMBL" id="HIX73468.1"/>
    </source>
</evidence>
<feature type="signal peptide" evidence="1">
    <location>
        <begin position="1"/>
        <end position="23"/>
    </location>
</feature>
<sequence length="263" mass="28597">MKRTKFILCALIGLFVGTSSLWAVDHVKGNGNLTSKKISIEDFNAIRFDGVIDFNYVQSEAPATIEVTVDQNLHDYVNIEIKDRVLQIGFKGAKVDHFTKFIVKTNSKWLNEVKVSGNGNFMLNSEYTGDEMTIKANANSLVQLKNKVTVGKLNLDVSGSANMVANNIEVDKLECDIDGSGSITLKKGTAKEGDFGIVSSGDLHALGIEIPRIECSVTGNGLAELRPTKNLKANVIGKGKIRYKGPTAVEQRVIGKGTIEEIH</sequence>